<dbReference type="EMBL" id="MW221262">
    <property type="protein sequence ID" value="QQP22132.1"/>
    <property type="molecule type" value="Genomic_DNA"/>
</dbReference>
<protein>
    <submittedName>
        <fullName evidence="2">Uncharacterized protein</fullName>
    </submittedName>
</protein>
<keyword evidence="1" id="KW-0472">Membrane</keyword>
<feature type="transmembrane region" description="Helical" evidence="1">
    <location>
        <begin position="321"/>
        <end position="340"/>
    </location>
</feature>
<name>A0A7T8G524_9CILI</name>
<dbReference type="RefSeq" id="YP_010147321.1">
    <property type="nucleotide sequence ID" value="NC_057079.1"/>
</dbReference>
<evidence type="ECO:0000313" key="2">
    <source>
        <dbReference type="EMBL" id="QQP22132.1"/>
    </source>
</evidence>
<dbReference type="AlphaFoldDB" id="A0A7T8G524"/>
<feature type="transmembrane region" description="Helical" evidence="1">
    <location>
        <begin position="275"/>
        <end position="301"/>
    </location>
</feature>
<feature type="transmembrane region" description="Helical" evidence="1">
    <location>
        <begin position="352"/>
        <end position="372"/>
    </location>
</feature>
<accession>A0A7T8G524</accession>
<keyword evidence="1" id="KW-0812">Transmembrane</keyword>
<geneLocation type="mitochondrion" evidence="2"/>
<feature type="transmembrane region" description="Helical" evidence="1">
    <location>
        <begin position="122"/>
        <end position="146"/>
    </location>
</feature>
<reference evidence="2" key="1">
    <citation type="submission" date="2020-11" db="EMBL/GenBank/DDBJ databases">
        <title>Combining integrative taxonomy and mitogenome sequencing of Thuricola similis Bock, 1963 (Peritrichia, Vaginicolidae) provides a full redescription of this poorly known ciliate and new insights into the evolutionary relationships among Oligohymenophorea subclasses.</title>
        <authorList>
            <person name="Liao W."/>
            <person name="Campello-Nunes P.H."/>
            <person name="Gammuto L."/>
            <person name="Viana T.A."/>
            <person name="de Oliveira Marchesini R."/>
            <person name="da Silva Pavia T."/>
            <person name="da Silva-Neto I.D."/>
            <person name="Modeo L."/>
            <person name="Petroni G."/>
        </authorList>
    </citation>
    <scope>NUCLEOTIDE SEQUENCE</scope>
    <source>
        <strain evidence="2">CUIT</strain>
    </source>
</reference>
<proteinExistence type="predicted"/>
<feature type="transmembrane region" description="Helical" evidence="1">
    <location>
        <begin position="249"/>
        <end position="269"/>
    </location>
</feature>
<keyword evidence="1" id="KW-1133">Transmembrane helix</keyword>
<gene>
    <name evidence="2" type="primary">ymf66</name>
    <name evidence="2" type="ORF">TSIM_19</name>
</gene>
<keyword evidence="2" id="KW-0496">Mitochondrion</keyword>
<feature type="transmembrane region" description="Helical" evidence="1">
    <location>
        <begin position="209"/>
        <end position="237"/>
    </location>
</feature>
<sequence length="384" mass="45667">MVDNFYNFDISLLNMTSSAWPWLKFLWTDTLLYLNPARLNSYELVGWINKLISDMFIMYNQILSFNELYVNTLNLNLTLYTKNLISLLLVQSSQYYSLNSVNTELLILQQSLTIENLTYNFMILWIIIKFSVITYFIYYVLIYSYFNTNQLNNLQNSSLAKFLHLIESEEELGSVDDAFTLIFLFIIVFGWFFTLSLCFNYIFNSQLTLFGLAAIILIFFILLTPFSTLLDFGIAFTSYIRGASSSANLLVECIFDIIGTLVVFTRFVVQNIRFVLIFFAYFELFEWVYNSIFLEFFLNYITLNKKNYIEFNLYNLDMSKFFMFFAYLIVTIISYLYYLVHLLILVFVQTTIYLLISFWLFFFFYTSFTLNTTEKVFIKKKMTN</sequence>
<evidence type="ECO:0000256" key="1">
    <source>
        <dbReference type="SAM" id="Phobius"/>
    </source>
</evidence>
<organism evidence="2">
    <name type="scientific">Thuricola similis</name>
    <dbReference type="NCBI Taxonomy" id="2784598"/>
    <lineage>
        <taxon>Eukaryota</taxon>
        <taxon>Sar</taxon>
        <taxon>Alveolata</taxon>
        <taxon>Ciliophora</taxon>
        <taxon>Intramacronucleata</taxon>
        <taxon>Oligohymenophorea</taxon>
        <taxon>Peritrichia</taxon>
        <taxon>Sessilida</taxon>
        <taxon>Vaginicolidae</taxon>
        <taxon>Thuricola</taxon>
    </lineage>
</organism>
<dbReference type="GeneID" id="67145412"/>
<feature type="transmembrane region" description="Helical" evidence="1">
    <location>
        <begin position="178"/>
        <end position="203"/>
    </location>
</feature>